<dbReference type="PRINTS" id="PR00081">
    <property type="entry name" value="GDHRDH"/>
</dbReference>
<dbReference type="InterPro" id="IPR020904">
    <property type="entry name" value="Sc_DH/Rdtase_CS"/>
</dbReference>
<gene>
    <name evidence="4" type="ORF">SAMN02745131_02774</name>
</gene>
<dbReference type="SUPFAM" id="SSF51735">
    <property type="entry name" value="NAD(P)-binding Rossmann-fold domains"/>
    <property type="match status" value="1"/>
</dbReference>
<dbReference type="InterPro" id="IPR036291">
    <property type="entry name" value="NAD(P)-bd_dom_sf"/>
</dbReference>
<dbReference type="PANTHER" id="PTHR42901:SF1">
    <property type="entry name" value="ALCOHOL DEHYDROGENASE"/>
    <property type="match status" value="1"/>
</dbReference>
<sequence length="257" mass="27991">MSFALVTGASKGIGKSIALELASRKTDLLLVARNEELLRSLSENIRNEYGVNCHYLSLDLSAPNAPLQVFNWCRSNGYDVNILVNNAGYGLSGAFDKYSLEEHLNMMQLNMNVVVEMTYHFLPDLKKHSRAYILNIASSAAYQAVPFLSAYAASKSFVLQFSRGLHLELKGTTVSVTCVSPGATDTSFVERANIGAKGLELAGKFNMQPAEVAKIAVNAMFKGKTEVITGFLNKVGAALAWLLPKKTIEKASAKIYQ</sequence>
<protein>
    <recommendedName>
        <fullName evidence="6">Short-chain dehydrogenase</fullName>
    </recommendedName>
</protein>
<dbReference type="Proteomes" id="UP000184048">
    <property type="component" value="Unassembled WGS sequence"/>
</dbReference>
<dbReference type="PANTHER" id="PTHR42901">
    <property type="entry name" value="ALCOHOL DEHYDROGENASE"/>
    <property type="match status" value="1"/>
</dbReference>
<reference evidence="4 5" key="1">
    <citation type="submission" date="2016-11" db="EMBL/GenBank/DDBJ databases">
        <authorList>
            <person name="Jaros S."/>
            <person name="Januszkiewicz K."/>
            <person name="Wedrychowicz H."/>
        </authorList>
    </citation>
    <scope>NUCLEOTIDE SEQUENCE [LARGE SCALE GENOMIC DNA]</scope>
    <source>
        <strain evidence="4 5">DSM 18119</strain>
    </source>
</reference>
<evidence type="ECO:0008006" key="6">
    <source>
        <dbReference type="Google" id="ProtNLM"/>
    </source>
</evidence>
<dbReference type="Gene3D" id="3.40.50.720">
    <property type="entry name" value="NAD(P)-binding Rossmann-like Domain"/>
    <property type="match status" value="1"/>
</dbReference>
<comment type="similarity">
    <text evidence="1 3">Belongs to the short-chain dehydrogenases/reductases (SDR) family.</text>
</comment>
<dbReference type="Pfam" id="PF00106">
    <property type="entry name" value="adh_short"/>
    <property type="match status" value="1"/>
</dbReference>
<dbReference type="EMBL" id="FQUU01000011">
    <property type="protein sequence ID" value="SHF48491.1"/>
    <property type="molecule type" value="Genomic_DNA"/>
</dbReference>
<dbReference type="PROSITE" id="PS00061">
    <property type="entry name" value="ADH_SHORT"/>
    <property type="match status" value="1"/>
</dbReference>
<evidence type="ECO:0000313" key="4">
    <source>
        <dbReference type="EMBL" id="SHF48491.1"/>
    </source>
</evidence>
<evidence type="ECO:0000256" key="1">
    <source>
        <dbReference type="ARBA" id="ARBA00006484"/>
    </source>
</evidence>
<dbReference type="RefSeq" id="WP_072835933.1">
    <property type="nucleotide sequence ID" value="NZ_FQUU01000011.1"/>
</dbReference>
<accession>A0A1M5C1B3</accession>
<dbReference type="AlphaFoldDB" id="A0A1M5C1B3"/>
<dbReference type="PIRSF" id="PIRSF000126">
    <property type="entry name" value="11-beta-HSD1"/>
    <property type="match status" value="1"/>
</dbReference>
<dbReference type="STRING" id="1121884.SAMN02745131_02774"/>
<keyword evidence="5" id="KW-1185">Reference proteome</keyword>
<dbReference type="CDD" id="cd05233">
    <property type="entry name" value="SDR_c"/>
    <property type="match status" value="1"/>
</dbReference>
<name>A0A1M5C1B3_9BACT</name>
<proteinExistence type="inferred from homology"/>
<evidence type="ECO:0000256" key="3">
    <source>
        <dbReference type="RuleBase" id="RU000363"/>
    </source>
</evidence>
<evidence type="ECO:0000256" key="2">
    <source>
        <dbReference type="ARBA" id="ARBA00023002"/>
    </source>
</evidence>
<dbReference type="GO" id="GO:0016491">
    <property type="term" value="F:oxidoreductase activity"/>
    <property type="evidence" value="ECO:0007669"/>
    <property type="project" value="UniProtKB-KW"/>
</dbReference>
<evidence type="ECO:0000313" key="5">
    <source>
        <dbReference type="Proteomes" id="UP000184048"/>
    </source>
</evidence>
<keyword evidence="2" id="KW-0560">Oxidoreductase</keyword>
<dbReference type="PRINTS" id="PR00080">
    <property type="entry name" value="SDRFAMILY"/>
</dbReference>
<dbReference type="InterPro" id="IPR002347">
    <property type="entry name" value="SDR_fam"/>
</dbReference>
<organism evidence="4 5">
    <name type="scientific">Flavisolibacter ginsengisoli DSM 18119</name>
    <dbReference type="NCBI Taxonomy" id="1121884"/>
    <lineage>
        <taxon>Bacteria</taxon>
        <taxon>Pseudomonadati</taxon>
        <taxon>Bacteroidota</taxon>
        <taxon>Chitinophagia</taxon>
        <taxon>Chitinophagales</taxon>
        <taxon>Chitinophagaceae</taxon>
        <taxon>Flavisolibacter</taxon>
    </lineage>
</organism>
<dbReference type="OrthoDB" id="9808814at2"/>